<evidence type="ECO:0000313" key="1">
    <source>
        <dbReference type="EMBL" id="MBW0489606.1"/>
    </source>
</evidence>
<name>A0A9Q3CW85_9BASI</name>
<dbReference type="AlphaFoldDB" id="A0A9Q3CW85"/>
<organism evidence="1 2">
    <name type="scientific">Austropuccinia psidii MF-1</name>
    <dbReference type="NCBI Taxonomy" id="1389203"/>
    <lineage>
        <taxon>Eukaryota</taxon>
        <taxon>Fungi</taxon>
        <taxon>Dikarya</taxon>
        <taxon>Basidiomycota</taxon>
        <taxon>Pucciniomycotina</taxon>
        <taxon>Pucciniomycetes</taxon>
        <taxon>Pucciniales</taxon>
        <taxon>Sphaerophragmiaceae</taxon>
        <taxon>Austropuccinia</taxon>
    </lineage>
</organism>
<protein>
    <submittedName>
        <fullName evidence="1">Uncharacterized protein</fullName>
    </submittedName>
</protein>
<accession>A0A9Q3CW85</accession>
<sequence>MHQHQHSRIRKGFPKFDICGGLVWRFLTGTRDINDPPLMSIPGALGFSVYADWFNANGKSTRLARIGPIMLLFLNLPQVKDWSQRMSML</sequence>
<dbReference type="OrthoDB" id="3253623at2759"/>
<keyword evidence="2" id="KW-1185">Reference proteome</keyword>
<dbReference type="EMBL" id="AVOT02010161">
    <property type="protein sequence ID" value="MBW0489606.1"/>
    <property type="molecule type" value="Genomic_DNA"/>
</dbReference>
<reference evidence="1" key="1">
    <citation type="submission" date="2021-03" db="EMBL/GenBank/DDBJ databases">
        <title>Draft genome sequence of rust myrtle Austropuccinia psidii MF-1, a brazilian biotype.</title>
        <authorList>
            <person name="Quecine M.C."/>
            <person name="Pachon D.M.R."/>
            <person name="Bonatelli M.L."/>
            <person name="Correr F.H."/>
            <person name="Franceschini L.M."/>
            <person name="Leite T.F."/>
            <person name="Margarido G.R.A."/>
            <person name="Almeida C.A."/>
            <person name="Ferrarezi J.A."/>
            <person name="Labate C.A."/>
        </authorList>
    </citation>
    <scope>NUCLEOTIDE SEQUENCE</scope>
    <source>
        <strain evidence="1">MF-1</strain>
    </source>
</reference>
<proteinExistence type="predicted"/>
<dbReference type="Proteomes" id="UP000765509">
    <property type="component" value="Unassembled WGS sequence"/>
</dbReference>
<comment type="caution">
    <text evidence="1">The sequence shown here is derived from an EMBL/GenBank/DDBJ whole genome shotgun (WGS) entry which is preliminary data.</text>
</comment>
<evidence type="ECO:0000313" key="2">
    <source>
        <dbReference type="Proteomes" id="UP000765509"/>
    </source>
</evidence>
<gene>
    <name evidence="1" type="ORF">O181_029321</name>
</gene>